<proteinExistence type="predicted"/>
<feature type="region of interest" description="Disordered" evidence="1">
    <location>
        <begin position="235"/>
        <end position="256"/>
    </location>
</feature>
<feature type="compositionally biased region" description="Low complexity" evidence="1">
    <location>
        <begin position="80"/>
        <end position="90"/>
    </location>
</feature>
<reference evidence="2" key="1">
    <citation type="submission" date="2020-02" db="EMBL/GenBank/DDBJ databases">
        <authorList>
            <person name="Meier V. D."/>
        </authorList>
    </citation>
    <scope>NUCLEOTIDE SEQUENCE</scope>
    <source>
        <strain evidence="2">AVDCRST_MAG59</strain>
    </source>
</reference>
<feature type="compositionally biased region" description="Low complexity" evidence="1">
    <location>
        <begin position="49"/>
        <end position="58"/>
    </location>
</feature>
<feature type="region of interest" description="Disordered" evidence="1">
    <location>
        <begin position="1"/>
        <end position="176"/>
    </location>
</feature>
<gene>
    <name evidence="2" type="ORF">AVDCRST_MAG59-2999</name>
</gene>
<dbReference type="AlphaFoldDB" id="A0A6J4V4B9"/>
<accession>A0A6J4V4B9</accession>
<evidence type="ECO:0000256" key="1">
    <source>
        <dbReference type="SAM" id="MobiDB-lite"/>
    </source>
</evidence>
<name>A0A6J4V4B9_9BACT</name>
<protein>
    <submittedName>
        <fullName evidence="2">Uncharacterized protein</fullName>
    </submittedName>
</protein>
<sequence>MRPVEGSRSRGVDEKGGRPRTTQGHRSCSGAPARDPARSFVVPAPCFSARLGGTAAGRPPAPGVRRFPRARLDGGGGGADAPVDPALLPPRILDVEDREARALGSPPPRAGEGAQPTADLAFVRVSPPSSPGKGTAREGGSPSDRSVYRPSSGEELVPGAIRGQPHPARSLASRPVPPAPTLAIWPEPTDEELAALVVAVMALVDDPSRRQSETSTGLVVSPAWAAVGRRLAVGGRDGGPALGWGNPGQGWGRRRS</sequence>
<evidence type="ECO:0000313" key="2">
    <source>
        <dbReference type="EMBL" id="CAA9566427.1"/>
    </source>
</evidence>
<organism evidence="2">
    <name type="scientific">uncultured Thermomicrobiales bacterium</name>
    <dbReference type="NCBI Taxonomy" id="1645740"/>
    <lineage>
        <taxon>Bacteria</taxon>
        <taxon>Pseudomonadati</taxon>
        <taxon>Thermomicrobiota</taxon>
        <taxon>Thermomicrobia</taxon>
        <taxon>Thermomicrobiales</taxon>
        <taxon>environmental samples</taxon>
    </lineage>
</organism>
<feature type="compositionally biased region" description="Basic and acidic residues" evidence="1">
    <location>
        <begin position="1"/>
        <end position="17"/>
    </location>
</feature>
<dbReference type="EMBL" id="CADCWF010000207">
    <property type="protein sequence ID" value="CAA9566427.1"/>
    <property type="molecule type" value="Genomic_DNA"/>
</dbReference>